<dbReference type="SMART" id="SM01400">
    <property type="entry name" value="Pribosyltran_N"/>
    <property type="match status" value="1"/>
</dbReference>
<dbReference type="SUPFAM" id="SSF53271">
    <property type="entry name" value="PRTase-like"/>
    <property type="match status" value="2"/>
</dbReference>
<keyword evidence="9" id="KW-0547">Nucleotide-binding</keyword>
<dbReference type="Proteomes" id="UP000001645">
    <property type="component" value="Chromosome 1"/>
</dbReference>
<dbReference type="PROSITE" id="PS00114">
    <property type="entry name" value="PRPP_SYNTHASE"/>
    <property type="match status" value="1"/>
</dbReference>
<evidence type="ECO:0000256" key="10">
    <source>
        <dbReference type="ARBA" id="ARBA00022777"/>
    </source>
</evidence>
<gene>
    <name evidence="17" type="primary">PRPS2</name>
</gene>
<dbReference type="CDD" id="cd06223">
    <property type="entry name" value="PRTases_typeI"/>
    <property type="match status" value="1"/>
</dbReference>
<dbReference type="Bgee" id="ENSMGAG00000014707">
    <property type="expression patterns" value="Expressed in liver and 11 other cell types or tissues"/>
</dbReference>
<dbReference type="InterPro" id="IPR005946">
    <property type="entry name" value="Rib-P_diPkinase"/>
</dbReference>
<organism evidence="17 18">
    <name type="scientific">Meleagris gallopavo</name>
    <name type="common">Wild turkey</name>
    <dbReference type="NCBI Taxonomy" id="9103"/>
    <lineage>
        <taxon>Eukaryota</taxon>
        <taxon>Metazoa</taxon>
        <taxon>Chordata</taxon>
        <taxon>Craniata</taxon>
        <taxon>Vertebrata</taxon>
        <taxon>Euteleostomi</taxon>
        <taxon>Archelosauria</taxon>
        <taxon>Archosauria</taxon>
        <taxon>Dinosauria</taxon>
        <taxon>Saurischia</taxon>
        <taxon>Theropoda</taxon>
        <taxon>Coelurosauria</taxon>
        <taxon>Aves</taxon>
        <taxon>Neognathae</taxon>
        <taxon>Galloanserae</taxon>
        <taxon>Galliformes</taxon>
        <taxon>Phasianidae</taxon>
        <taxon>Meleagridinae</taxon>
        <taxon>Meleagris</taxon>
    </lineage>
</organism>
<accession>G1NPD4</accession>
<evidence type="ECO:0000256" key="1">
    <source>
        <dbReference type="ARBA" id="ARBA00003018"/>
    </source>
</evidence>
<keyword evidence="6" id="KW-0808">Transferase</keyword>
<keyword evidence="18" id="KW-1185">Reference proteome</keyword>
<sequence length="471" mass="51088">MSVGAIVAPWRNGGIQFPPLCFIHDTSMSDITVSDCPLLPPATRQQHVTGYRWQGSASTAVPPPSASASVPGSPRPAPPAPGGTGAVPRRRLFDPAPGGIVLSFCPGCRSARSPPPSPSPHAMPNIVLFSGSSHHDLSQRVADRLGLELGKVVTKKFSNQETSVEIGESVRGEDVYIIQSGCGEINDNLMELLIMINACKIASSSRVTAVIPCFPYARQDKKDKTDNAEDKNTCRYYRRQDSQPLMEKKGAVERWSRAPISAKLVANMLSVAGADHIITMDLHASQIQGFFDIPVDNLYAEPAVLQWIKENILEWKNCIIVSPDAGGAKRVTSIADRLNVEFALIHKERKKANEVDRMVLVGDVKDRVAILVDDMADTCGTICHAADKLVSAGATKVYAILTHGIFSGPAISRINNAAFEAVVVTNTIPQEEKMKHCPKIQFIDISMILAEAIRRTHNGESVSYLFSHVPL</sequence>
<dbReference type="FunFam" id="3.40.50.2020:FF:000014">
    <property type="entry name" value="Ribose-phosphate pyrophosphokinase 1"/>
    <property type="match status" value="1"/>
</dbReference>
<dbReference type="GeneTree" id="ENSGT00950000182803"/>
<dbReference type="InParanoid" id="G1NPD4"/>
<evidence type="ECO:0000256" key="12">
    <source>
        <dbReference type="ARBA" id="ARBA00022842"/>
    </source>
</evidence>
<dbReference type="GO" id="GO:0006098">
    <property type="term" value="P:pentose-phosphate shunt"/>
    <property type="evidence" value="ECO:0007669"/>
    <property type="project" value="Ensembl"/>
</dbReference>
<dbReference type="Gene3D" id="3.40.50.2020">
    <property type="match status" value="2"/>
</dbReference>
<evidence type="ECO:0000256" key="3">
    <source>
        <dbReference type="ARBA" id="ARBA00004996"/>
    </source>
</evidence>
<dbReference type="PANTHER" id="PTHR10210">
    <property type="entry name" value="RIBOSE-PHOSPHATE DIPHOSPHOKINASE FAMILY MEMBER"/>
    <property type="match status" value="1"/>
</dbReference>
<dbReference type="EC" id="2.7.6.1" evidence="5"/>
<dbReference type="HOGENOM" id="CLU_033546_4_0_1"/>
<dbReference type="GO" id="GO:0009156">
    <property type="term" value="P:ribonucleoside monophosphate biosynthetic process"/>
    <property type="evidence" value="ECO:0007669"/>
    <property type="project" value="InterPro"/>
</dbReference>
<evidence type="ECO:0000256" key="8">
    <source>
        <dbReference type="ARBA" id="ARBA00022727"/>
    </source>
</evidence>
<evidence type="ECO:0000256" key="4">
    <source>
        <dbReference type="ARBA" id="ARBA00006478"/>
    </source>
</evidence>
<keyword evidence="8" id="KW-0545">Nucleotide biosynthesis</keyword>
<keyword evidence="10" id="KW-0418">Kinase</keyword>
<protein>
    <recommendedName>
        <fullName evidence="5">ribose-phosphate diphosphokinase</fullName>
        <ecNumber evidence="5">2.7.6.1</ecNumber>
    </recommendedName>
</protein>
<comment type="subunit">
    <text evidence="13">Homodimer. The active form is probably a hexamer composed of 3 homodimers.</text>
</comment>
<dbReference type="NCBIfam" id="TIGR01251">
    <property type="entry name" value="ribP_PPkin"/>
    <property type="match status" value="2"/>
</dbReference>
<dbReference type="UniPathway" id="UPA00087">
    <property type="reaction ID" value="UER00172"/>
</dbReference>
<dbReference type="Ensembl" id="ENSMGAT00000016539.2">
    <property type="protein sequence ID" value="ENSMGAP00000015581.2"/>
    <property type="gene ID" value="ENSMGAG00000014707.2"/>
</dbReference>
<evidence type="ECO:0000256" key="2">
    <source>
        <dbReference type="ARBA" id="ARBA00004496"/>
    </source>
</evidence>
<evidence type="ECO:0000259" key="16">
    <source>
        <dbReference type="Pfam" id="PF13793"/>
    </source>
</evidence>
<keyword evidence="12" id="KW-0460">Magnesium</keyword>
<reference evidence="17 18" key="1">
    <citation type="journal article" date="2010" name="PLoS Biol.">
        <title>Multi-platform next-generation sequencing of the domestic turkey (Meleagris gallopavo): genome assembly and analysis.</title>
        <authorList>
            <person name="Dalloul R.A."/>
            <person name="Long J.A."/>
            <person name="Zimin A.V."/>
            <person name="Aslam L."/>
            <person name="Beal K."/>
            <person name="Blomberg L.A."/>
            <person name="Bouffard P."/>
            <person name="Burt D.W."/>
            <person name="Crasta O."/>
            <person name="Crooijmans R.P."/>
            <person name="Cooper K."/>
            <person name="Coulombe R.A."/>
            <person name="De S."/>
            <person name="Delany M.E."/>
            <person name="Dodgson J.B."/>
            <person name="Dong J.J."/>
            <person name="Evans C."/>
            <person name="Frederickson K.M."/>
            <person name="Flicek P."/>
            <person name="Florea L."/>
            <person name="Folkerts O."/>
            <person name="Groenen M.A."/>
            <person name="Harkins T.T."/>
            <person name="Herrero J."/>
            <person name="Hoffmann S."/>
            <person name="Megens H.J."/>
            <person name="Jiang A."/>
            <person name="de Jong P."/>
            <person name="Kaiser P."/>
            <person name="Kim H."/>
            <person name="Kim K.W."/>
            <person name="Kim S."/>
            <person name="Langenberger D."/>
            <person name="Lee M.K."/>
            <person name="Lee T."/>
            <person name="Mane S."/>
            <person name="Marcais G."/>
            <person name="Marz M."/>
            <person name="McElroy A.P."/>
            <person name="Modise T."/>
            <person name="Nefedov M."/>
            <person name="Notredame C."/>
            <person name="Paton I.R."/>
            <person name="Payne W.S."/>
            <person name="Pertea G."/>
            <person name="Prickett D."/>
            <person name="Puiu D."/>
            <person name="Qioa D."/>
            <person name="Raineri E."/>
            <person name="Ruffier M."/>
            <person name="Salzberg S.L."/>
            <person name="Schatz M.C."/>
            <person name="Scheuring C."/>
            <person name="Schmidt C.J."/>
            <person name="Schroeder S."/>
            <person name="Searle S.M."/>
            <person name="Smith E.J."/>
            <person name="Smith J."/>
            <person name="Sonstegard T.S."/>
            <person name="Stadler P.F."/>
            <person name="Tafer H."/>
            <person name="Tu Z.J."/>
            <person name="Van Tassell C.P."/>
            <person name="Vilella A.J."/>
            <person name="Williams K.P."/>
            <person name="Yorke J.A."/>
            <person name="Zhang L."/>
            <person name="Zhang H.B."/>
            <person name="Zhang X."/>
            <person name="Zhang Y."/>
            <person name="Reed K.M."/>
        </authorList>
    </citation>
    <scope>NUCLEOTIDE SEQUENCE [LARGE SCALE GENOMIC DNA]</scope>
</reference>
<evidence type="ECO:0000256" key="11">
    <source>
        <dbReference type="ARBA" id="ARBA00022840"/>
    </source>
</evidence>
<evidence type="ECO:0000256" key="15">
    <source>
        <dbReference type="SAM" id="MobiDB-lite"/>
    </source>
</evidence>
<dbReference type="Pfam" id="PF14572">
    <property type="entry name" value="Pribosyl_synth"/>
    <property type="match status" value="1"/>
</dbReference>
<feature type="compositionally biased region" description="Low complexity" evidence="15">
    <location>
        <begin position="55"/>
        <end position="72"/>
    </location>
</feature>
<dbReference type="GO" id="GO:0000287">
    <property type="term" value="F:magnesium ion binding"/>
    <property type="evidence" value="ECO:0007669"/>
    <property type="project" value="InterPro"/>
</dbReference>
<evidence type="ECO:0000256" key="6">
    <source>
        <dbReference type="ARBA" id="ARBA00022679"/>
    </source>
</evidence>
<evidence type="ECO:0000256" key="5">
    <source>
        <dbReference type="ARBA" id="ARBA00013247"/>
    </source>
</evidence>
<dbReference type="GO" id="GO:0005524">
    <property type="term" value="F:ATP binding"/>
    <property type="evidence" value="ECO:0007669"/>
    <property type="project" value="UniProtKB-KW"/>
</dbReference>
<proteinExistence type="inferred from homology"/>
<dbReference type="FunFam" id="3.40.50.2020:FF:000005">
    <property type="entry name" value="Ribose-phosphate pyrophosphokinase 1"/>
    <property type="match status" value="1"/>
</dbReference>
<comment type="function">
    <text evidence="1">Catalyzes the synthesis of phosphoribosylpyrophosphate (PRPP) that is essential for nucleotide synthesis.</text>
</comment>
<reference evidence="17" key="2">
    <citation type="submission" date="2025-08" db="UniProtKB">
        <authorList>
            <consortium name="Ensembl"/>
        </authorList>
    </citation>
    <scope>IDENTIFICATION</scope>
</reference>
<evidence type="ECO:0000313" key="18">
    <source>
        <dbReference type="Proteomes" id="UP000001645"/>
    </source>
</evidence>
<dbReference type="GO" id="GO:0006164">
    <property type="term" value="P:purine nucleotide biosynthetic process"/>
    <property type="evidence" value="ECO:0007669"/>
    <property type="project" value="TreeGrafter"/>
</dbReference>
<comment type="subcellular location">
    <subcellularLocation>
        <location evidence="2">Cytoplasm</location>
    </subcellularLocation>
</comment>
<dbReference type="GO" id="GO:0016301">
    <property type="term" value="F:kinase activity"/>
    <property type="evidence" value="ECO:0007669"/>
    <property type="project" value="UniProtKB-KW"/>
</dbReference>
<dbReference type="GO" id="GO:0005829">
    <property type="term" value="C:cytosol"/>
    <property type="evidence" value="ECO:0007669"/>
    <property type="project" value="Ensembl"/>
</dbReference>
<dbReference type="InterPro" id="IPR029099">
    <property type="entry name" value="Pribosyltran_N"/>
</dbReference>
<feature type="region of interest" description="Disordered" evidence="15">
    <location>
        <begin position="52"/>
        <end position="91"/>
    </location>
</feature>
<dbReference type="PANTHER" id="PTHR10210:SF32">
    <property type="entry name" value="RIBOSE-PHOSPHATE PYROPHOSPHOKINASE 2"/>
    <property type="match status" value="1"/>
</dbReference>
<evidence type="ECO:0000313" key="17">
    <source>
        <dbReference type="Ensembl" id="ENSMGAP00000015581.2"/>
    </source>
</evidence>
<comment type="pathway">
    <text evidence="3">Metabolic intermediate biosynthesis; 5-phospho-alpha-D-ribose 1-diphosphate biosynthesis; 5-phospho-alpha-D-ribose 1-diphosphate from D-ribose 5-phosphate (route I): step 1/1.</text>
</comment>
<dbReference type="GO" id="GO:0006015">
    <property type="term" value="P:5-phosphoribose 1-diphosphate biosynthetic process"/>
    <property type="evidence" value="ECO:0007669"/>
    <property type="project" value="UniProtKB-UniPathway"/>
</dbReference>
<evidence type="ECO:0000256" key="13">
    <source>
        <dbReference type="ARBA" id="ARBA00026067"/>
    </source>
</evidence>
<evidence type="ECO:0000256" key="14">
    <source>
        <dbReference type="ARBA" id="ARBA00049535"/>
    </source>
</evidence>
<name>G1NPD4_MELGA</name>
<reference evidence="17" key="3">
    <citation type="submission" date="2025-09" db="UniProtKB">
        <authorList>
            <consortium name="Ensembl"/>
        </authorList>
    </citation>
    <scope>IDENTIFICATION</scope>
</reference>
<dbReference type="GO" id="GO:0004749">
    <property type="term" value="F:ribose phosphate diphosphokinase activity"/>
    <property type="evidence" value="ECO:0007669"/>
    <property type="project" value="UniProtKB-EC"/>
</dbReference>
<dbReference type="AlphaFoldDB" id="G1NPD4"/>
<dbReference type="GO" id="GO:0042802">
    <property type="term" value="F:identical protein binding"/>
    <property type="evidence" value="ECO:0007669"/>
    <property type="project" value="Ensembl"/>
</dbReference>
<dbReference type="GO" id="GO:0002189">
    <property type="term" value="C:ribose phosphate diphosphokinase complex"/>
    <property type="evidence" value="ECO:0007669"/>
    <property type="project" value="TreeGrafter"/>
</dbReference>
<evidence type="ECO:0000256" key="9">
    <source>
        <dbReference type="ARBA" id="ARBA00022741"/>
    </source>
</evidence>
<dbReference type="InterPro" id="IPR000836">
    <property type="entry name" value="PRTase_dom"/>
</dbReference>
<feature type="domain" description="Ribose-phosphate pyrophosphokinase N-terminal" evidence="16">
    <location>
        <begin position="126"/>
        <end position="225"/>
    </location>
</feature>
<comment type="catalytic activity">
    <reaction evidence="14">
        <text>D-ribose 5-phosphate + ATP = 5-phospho-alpha-D-ribose 1-diphosphate + AMP + H(+)</text>
        <dbReference type="Rhea" id="RHEA:15609"/>
        <dbReference type="ChEBI" id="CHEBI:15378"/>
        <dbReference type="ChEBI" id="CHEBI:30616"/>
        <dbReference type="ChEBI" id="CHEBI:58017"/>
        <dbReference type="ChEBI" id="CHEBI:78346"/>
        <dbReference type="ChEBI" id="CHEBI:456215"/>
        <dbReference type="EC" id="2.7.6.1"/>
    </reaction>
</comment>
<evidence type="ECO:0000256" key="7">
    <source>
        <dbReference type="ARBA" id="ARBA00022723"/>
    </source>
</evidence>
<keyword evidence="11" id="KW-0067">ATP-binding</keyword>
<dbReference type="Pfam" id="PF13793">
    <property type="entry name" value="Pribosyltran_N"/>
    <property type="match status" value="1"/>
</dbReference>
<dbReference type="InterPro" id="IPR029057">
    <property type="entry name" value="PRTase-like"/>
</dbReference>
<comment type="similarity">
    <text evidence="4">Belongs to the ribose-phosphate pyrophosphokinase family.</text>
</comment>
<dbReference type="InterPro" id="IPR000842">
    <property type="entry name" value="PRib_PP_synth_CS"/>
</dbReference>
<keyword evidence="7" id="KW-0479">Metal-binding</keyword>